<evidence type="ECO:0000313" key="9">
    <source>
        <dbReference type="EMBL" id="CAB3768626.1"/>
    </source>
</evidence>
<keyword evidence="6 7" id="KW-0472">Membrane</keyword>
<dbReference type="InterPro" id="IPR003688">
    <property type="entry name" value="TraG/VirD4"/>
</dbReference>
<keyword evidence="10" id="KW-1185">Reference proteome</keyword>
<dbReference type="CDD" id="cd01127">
    <property type="entry name" value="TrwB_TraG_TraD_VirD4"/>
    <property type="match status" value="1"/>
</dbReference>
<accession>A0A6J5ETS0</accession>
<dbReference type="AlphaFoldDB" id="A0A6J5ETS0"/>
<evidence type="ECO:0000259" key="8">
    <source>
        <dbReference type="Pfam" id="PF18790"/>
    </source>
</evidence>
<evidence type="ECO:0000256" key="7">
    <source>
        <dbReference type="SAM" id="Phobius"/>
    </source>
</evidence>
<dbReference type="InterPro" id="IPR051539">
    <property type="entry name" value="T4SS-coupling_protein"/>
</dbReference>
<evidence type="ECO:0000313" key="10">
    <source>
        <dbReference type="Proteomes" id="UP000494363"/>
    </source>
</evidence>
<dbReference type="Pfam" id="PF18790">
    <property type="entry name" value="KfrB"/>
    <property type="match status" value="1"/>
</dbReference>
<organism evidence="9 10">
    <name type="scientific">Paraburkholderia humisilvae</name>
    <dbReference type="NCBI Taxonomy" id="627669"/>
    <lineage>
        <taxon>Bacteria</taxon>
        <taxon>Pseudomonadati</taxon>
        <taxon>Pseudomonadota</taxon>
        <taxon>Betaproteobacteria</taxon>
        <taxon>Burkholderiales</taxon>
        <taxon>Burkholderiaceae</taxon>
        <taxon>Paraburkholderia</taxon>
    </lineage>
</organism>
<evidence type="ECO:0000256" key="2">
    <source>
        <dbReference type="ARBA" id="ARBA00008806"/>
    </source>
</evidence>
<sequence length="841" mass="95347">MRVAGQRNQSVRFGGRIIFLFCVGVILSSSCATQYFAAAVHYQEGLGDAAFQFGSRIRIYQPFSCMQWAFEWIGAKGLLGTYVSRMLWIVCGGIVASIAAGFTLYYRRSLKTESHDELHGSAHWATERDVQKMGLLSYERWEGPVWRRRLKRYKATGLYVGLFDTSSGRQVMRYSDPAHVLCEAPSRSGKGVGPVITTLLSYPESTATNDIKGENFELTSGFRHTAGTLVIRFDPTALDQKSIDGKSRYNVAACWNALDEIRTFTEYDVMDAQNLAQAIADPDGQGMDDHWVSTSYEFLTGLILHVKYYERDKSLTGVSTYMADPSFEDPEQMFLRMLQAEHDTDGSIGWRDSAGHPTKTHPQVAISARAMLNREEKERNSVLSTAKTKLSLFTEPIVARNTARSDFSVSDLMNHPKPVSFYLVVPPSDKERLRPLIRLFITFLLRRLTSSMEFEDGRSVKDYLHRLLLLIDELPSLRKLDQLQDGLGYLAGYGITAFLFVQDPIQLKEVYGDNETISAGCQLRIAYAPNTLQSADDISERTGVTTVKRQNVSYSGNRMSAMLGQMSLSEEHVERNLLTKDEVMRLPRDEILVFNTGHPPIRGKKLKYFEMPEFQKRAKISSPSRVAMTYAGERGKVVGEWFMVHCERPAKGNELAVTVNVYREFPPVRVVVKQEHVEREVVQEFAFALVDSHGAVVDRPLTTEDLRFVARPAGDMGEFDIDEAFEVHFLVDDSSSYKHFSQTGFFRDISVHERVARRKTRDFFHELEEKEGARVEPTIERISPDARYTGRVLLETSHYIVLQRLHDRAQVSVHRKSKLDRVVKIGEEVTIKYTGKKGVVA</sequence>
<evidence type="ECO:0000256" key="1">
    <source>
        <dbReference type="ARBA" id="ARBA00004651"/>
    </source>
</evidence>
<dbReference type="Gene3D" id="3.40.50.300">
    <property type="entry name" value="P-loop containing nucleotide triphosphate hydrolases"/>
    <property type="match status" value="1"/>
</dbReference>
<keyword evidence="4 7" id="KW-0812">Transmembrane</keyword>
<reference evidence="9 10" key="1">
    <citation type="submission" date="2020-04" db="EMBL/GenBank/DDBJ databases">
        <authorList>
            <person name="De Canck E."/>
        </authorList>
    </citation>
    <scope>NUCLEOTIDE SEQUENCE [LARGE SCALE GENOMIC DNA]</scope>
    <source>
        <strain evidence="9 10">LMG 29542</strain>
    </source>
</reference>
<feature type="transmembrane region" description="Helical" evidence="7">
    <location>
        <begin position="17"/>
        <end position="37"/>
    </location>
</feature>
<dbReference type="Pfam" id="PF02534">
    <property type="entry name" value="T4SS-DNA_transf"/>
    <property type="match status" value="1"/>
</dbReference>
<evidence type="ECO:0000256" key="3">
    <source>
        <dbReference type="ARBA" id="ARBA00022475"/>
    </source>
</evidence>
<dbReference type="PANTHER" id="PTHR37937:SF1">
    <property type="entry name" value="CONJUGATIVE TRANSFER: DNA TRANSPORT"/>
    <property type="match status" value="1"/>
</dbReference>
<evidence type="ECO:0000256" key="5">
    <source>
        <dbReference type="ARBA" id="ARBA00022989"/>
    </source>
</evidence>
<dbReference type="InterPro" id="IPR027417">
    <property type="entry name" value="P-loop_NTPase"/>
</dbReference>
<comment type="subcellular location">
    <subcellularLocation>
        <location evidence="1">Cell membrane</location>
        <topology evidence="1">Multi-pass membrane protein</topology>
    </subcellularLocation>
</comment>
<comment type="similarity">
    <text evidence="2">Belongs to the VirD4/TraG family.</text>
</comment>
<feature type="transmembrane region" description="Helical" evidence="7">
    <location>
        <begin position="86"/>
        <end position="106"/>
    </location>
</feature>
<dbReference type="GO" id="GO:0005886">
    <property type="term" value="C:plasma membrane"/>
    <property type="evidence" value="ECO:0007669"/>
    <property type="project" value="UniProtKB-SubCell"/>
</dbReference>
<dbReference type="PANTHER" id="PTHR37937">
    <property type="entry name" value="CONJUGATIVE TRANSFER: DNA TRANSPORT"/>
    <property type="match status" value="1"/>
</dbReference>
<protein>
    <recommendedName>
        <fullName evidence="8">KfrB domain-containing protein</fullName>
    </recommendedName>
</protein>
<dbReference type="PROSITE" id="PS51257">
    <property type="entry name" value="PROKAR_LIPOPROTEIN"/>
    <property type="match status" value="1"/>
</dbReference>
<gene>
    <name evidence="9" type="ORF">LMG29542_05911</name>
</gene>
<keyword evidence="3" id="KW-1003">Cell membrane</keyword>
<proteinExistence type="inferred from homology"/>
<keyword evidence="5 7" id="KW-1133">Transmembrane helix</keyword>
<dbReference type="SUPFAM" id="SSF52540">
    <property type="entry name" value="P-loop containing nucleoside triphosphate hydrolases"/>
    <property type="match status" value="1"/>
</dbReference>
<evidence type="ECO:0000256" key="4">
    <source>
        <dbReference type="ARBA" id="ARBA00022692"/>
    </source>
</evidence>
<dbReference type="Proteomes" id="UP000494363">
    <property type="component" value="Unassembled WGS sequence"/>
</dbReference>
<dbReference type="InterPro" id="IPR040782">
    <property type="entry name" value="KfrB"/>
</dbReference>
<name>A0A6J5ETS0_9BURK</name>
<dbReference type="EMBL" id="CADIKH010000037">
    <property type="protein sequence ID" value="CAB3768626.1"/>
    <property type="molecule type" value="Genomic_DNA"/>
</dbReference>
<feature type="domain" description="KfrB" evidence="8">
    <location>
        <begin position="787"/>
        <end position="840"/>
    </location>
</feature>
<evidence type="ECO:0000256" key="6">
    <source>
        <dbReference type="ARBA" id="ARBA00023136"/>
    </source>
</evidence>